<evidence type="ECO:0000313" key="1">
    <source>
        <dbReference type="EMBL" id="KGI21102.1"/>
    </source>
</evidence>
<organism evidence="1 2">
    <name type="scientific">Hoylesella timonensis S9-PR14</name>
    <dbReference type="NCBI Taxonomy" id="1401062"/>
    <lineage>
        <taxon>Bacteria</taxon>
        <taxon>Pseudomonadati</taxon>
        <taxon>Bacteroidota</taxon>
        <taxon>Bacteroidia</taxon>
        <taxon>Bacteroidales</taxon>
        <taxon>Prevotellaceae</taxon>
        <taxon>Hoylesella</taxon>
    </lineage>
</organism>
<dbReference type="EMBL" id="JRPQ01000196">
    <property type="protein sequence ID" value="KGI21102.1"/>
    <property type="molecule type" value="Genomic_DNA"/>
</dbReference>
<dbReference type="Proteomes" id="UP000029723">
    <property type="component" value="Unassembled WGS sequence"/>
</dbReference>
<protein>
    <submittedName>
        <fullName evidence="1">Uncharacterized protein</fullName>
    </submittedName>
</protein>
<name>A0A098YPA7_9BACT</name>
<sequence>MVLRREVAHFFCRNLPSEKIVLYLHLQNITTPPISNCLRNVPITLAQRKLTIKQNCITRPVGANNGRILEYFLNLVDITINIGTMYEYTNNDVIGTA</sequence>
<dbReference type="AlphaFoldDB" id="A0A098YPA7"/>
<evidence type="ECO:0000313" key="2">
    <source>
        <dbReference type="Proteomes" id="UP000029723"/>
    </source>
</evidence>
<proteinExistence type="predicted"/>
<comment type="caution">
    <text evidence="1">The sequence shown here is derived from an EMBL/GenBank/DDBJ whole genome shotgun (WGS) entry which is preliminary data.</text>
</comment>
<accession>A0A098YPA7</accession>
<gene>
    <name evidence="1" type="ORF">HMPREF9304_12220</name>
</gene>
<reference evidence="1 2" key="1">
    <citation type="submission" date="2014-07" db="EMBL/GenBank/DDBJ databases">
        <authorList>
            <person name="McCorrison J."/>
            <person name="Sanka R."/>
            <person name="Torralba M."/>
            <person name="Gillis M."/>
            <person name="Haft D.H."/>
            <person name="Methe B."/>
            <person name="Sutton G."/>
            <person name="Nelson K.E."/>
        </authorList>
    </citation>
    <scope>NUCLEOTIDE SEQUENCE [LARGE SCALE GENOMIC DNA]</scope>
    <source>
        <strain evidence="1 2">S9-PR14</strain>
    </source>
</reference>